<feature type="region of interest" description="Disordered" evidence="1">
    <location>
        <begin position="75"/>
        <end position="100"/>
    </location>
</feature>
<keyword evidence="3" id="KW-1185">Reference proteome</keyword>
<dbReference type="AlphaFoldDB" id="A0A6G4UY79"/>
<name>A0A6G4UY79_9ACTN</name>
<feature type="compositionally biased region" description="Basic and acidic residues" evidence="1">
    <location>
        <begin position="153"/>
        <end position="165"/>
    </location>
</feature>
<accession>A0A6G4UY79</accession>
<evidence type="ECO:0000256" key="1">
    <source>
        <dbReference type="SAM" id="MobiDB-lite"/>
    </source>
</evidence>
<evidence type="ECO:0000313" key="2">
    <source>
        <dbReference type="EMBL" id="NGO06732.1"/>
    </source>
</evidence>
<dbReference type="EMBL" id="JAAKZY010000006">
    <property type="protein sequence ID" value="NGO06732.1"/>
    <property type="molecule type" value="Genomic_DNA"/>
</dbReference>
<reference evidence="2 3" key="1">
    <citation type="submission" date="2020-02" db="EMBL/GenBank/DDBJ databases">
        <title>Whole-genome analyses of novel actinobacteria.</title>
        <authorList>
            <person name="Sahin N."/>
            <person name="Gencbay T."/>
        </authorList>
    </citation>
    <scope>NUCLEOTIDE SEQUENCE [LARGE SCALE GENOMIC DNA]</scope>
    <source>
        <strain evidence="2 3">HC44</strain>
    </source>
</reference>
<feature type="region of interest" description="Disordered" evidence="1">
    <location>
        <begin position="136"/>
        <end position="281"/>
    </location>
</feature>
<proteinExistence type="predicted"/>
<protein>
    <submittedName>
        <fullName evidence="2">Uncharacterized protein</fullName>
    </submittedName>
</protein>
<evidence type="ECO:0000313" key="3">
    <source>
        <dbReference type="Proteomes" id="UP000472335"/>
    </source>
</evidence>
<dbReference type="Proteomes" id="UP000472335">
    <property type="component" value="Unassembled WGS sequence"/>
</dbReference>
<dbReference type="RefSeq" id="WP_165254650.1">
    <property type="nucleotide sequence ID" value="NZ_JAAKZY010000006.1"/>
</dbReference>
<sequence length="289" mass="29275">MDYCSSCHRHLNGALVCPGCGAYAPDIAPPAAEGRTVPTTTDTAVTGTTGTAEWEFTASGTWHGGDLRDEAAVGAGTDEVPHPGPSGIPEGSLSAPQGRAARRRQLARWKKNKRRAVVATAVAIVGGGLTVASLDRHSADGTQAQATRVPDNPNRDAAEVPEAQHTRPASTQPDTHRSSPTTPPAQSPATNLPRQQSATPAHRATPPVARPDAAAAARPTATSAPQPRTSSPTSSGANPDGTGRTAEQPSSPSPTPTAADSTDPGRSQAGPSPAATSPSEICLLVVCLG</sequence>
<feature type="compositionally biased region" description="Low complexity" evidence="1">
    <location>
        <begin position="203"/>
        <end position="235"/>
    </location>
</feature>
<organism evidence="2 3">
    <name type="scientific">Streptomyces scabichelini</name>
    <dbReference type="NCBI Taxonomy" id="2711217"/>
    <lineage>
        <taxon>Bacteria</taxon>
        <taxon>Bacillati</taxon>
        <taxon>Actinomycetota</taxon>
        <taxon>Actinomycetes</taxon>
        <taxon>Kitasatosporales</taxon>
        <taxon>Streptomycetaceae</taxon>
        <taxon>Streptomyces</taxon>
    </lineage>
</organism>
<comment type="caution">
    <text evidence="2">The sequence shown here is derived from an EMBL/GenBank/DDBJ whole genome shotgun (WGS) entry which is preliminary data.</text>
</comment>
<gene>
    <name evidence="2" type="ORF">G5C60_03390</name>
</gene>